<accession>A0AAD6GKF1</accession>
<feature type="domain" description="Apple" evidence="1">
    <location>
        <begin position="169"/>
        <end position="244"/>
    </location>
</feature>
<evidence type="ECO:0000313" key="2">
    <source>
        <dbReference type="EMBL" id="KAJ5553030.1"/>
    </source>
</evidence>
<reference evidence="2 3" key="1">
    <citation type="journal article" date="2023" name="IMA Fungus">
        <title>Comparative genomic study of the Penicillium genus elucidates a diverse pangenome and 15 lateral gene transfer events.</title>
        <authorList>
            <person name="Petersen C."/>
            <person name="Sorensen T."/>
            <person name="Nielsen M.R."/>
            <person name="Sondergaard T.E."/>
            <person name="Sorensen J.L."/>
            <person name="Fitzpatrick D.A."/>
            <person name="Frisvad J.C."/>
            <person name="Nielsen K.L."/>
        </authorList>
    </citation>
    <scope>NUCLEOTIDE SEQUENCE [LARGE SCALE GENOMIC DNA]</scope>
    <source>
        <strain evidence="2 3">IBT 35679</strain>
    </source>
</reference>
<keyword evidence="3" id="KW-1185">Reference proteome</keyword>
<evidence type="ECO:0000313" key="3">
    <source>
        <dbReference type="Proteomes" id="UP001220324"/>
    </source>
</evidence>
<comment type="caution">
    <text evidence="2">The sequence shown here is derived from an EMBL/GenBank/DDBJ whole genome shotgun (WGS) entry which is preliminary data.</text>
</comment>
<proteinExistence type="predicted"/>
<dbReference type="PROSITE" id="PS50948">
    <property type="entry name" value="PAN"/>
    <property type="match status" value="2"/>
</dbReference>
<organism evidence="2 3">
    <name type="scientific">Penicillium frequentans</name>
    <dbReference type="NCBI Taxonomy" id="3151616"/>
    <lineage>
        <taxon>Eukaryota</taxon>
        <taxon>Fungi</taxon>
        <taxon>Dikarya</taxon>
        <taxon>Ascomycota</taxon>
        <taxon>Pezizomycotina</taxon>
        <taxon>Eurotiomycetes</taxon>
        <taxon>Eurotiomycetidae</taxon>
        <taxon>Eurotiales</taxon>
        <taxon>Aspergillaceae</taxon>
        <taxon>Penicillium</taxon>
    </lineage>
</organism>
<dbReference type="Pfam" id="PF00024">
    <property type="entry name" value="PAN_1"/>
    <property type="match status" value="2"/>
</dbReference>
<protein>
    <recommendedName>
        <fullName evidence="1">Apple domain-containing protein</fullName>
    </recommendedName>
</protein>
<dbReference type="Proteomes" id="UP001220324">
    <property type="component" value="Unassembled WGS sequence"/>
</dbReference>
<evidence type="ECO:0000259" key="1">
    <source>
        <dbReference type="PROSITE" id="PS50948"/>
    </source>
</evidence>
<name>A0AAD6GKF1_9EURO</name>
<dbReference type="EMBL" id="JAQIZZ010000002">
    <property type="protein sequence ID" value="KAJ5553030.1"/>
    <property type="molecule type" value="Genomic_DNA"/>
</dbReference>
<dbReference type="Gene3D" id="3.50.4.10">
    <property type="entry name" value="Hepatocyte Growth Factor"/>
    <property type="match status" value="2"/>
</dbReference>
<dbReference type="AlphaFoldDB" id="A0AAD6GKF1"/>
<dbReference type="InterPro" id="IPR003609">
    <property type="entry name" value="Pan_app"/>
</dbReference>
<gene>
    <name evidence="2" type="ORF">N7494_002408</name>
</gene>
<feature type="domain" description="Apple" evidence="1">
    <location>
        <begin position="38"/>
        <end position="128"/>
    </location>
</feature>
<sequence length="375" mass="41005">MTDLPSDRFAEHDASDDIASLMGGQTPIGSLNQEDYTCNQDNDAIYTVDGVTLQLKCNWASGVKTLAFQRDTTLKECADICANNTDCVGADWRRSTRVCYLKGPENFPGLANTAYHEWRVLERLTRSCPSPRLEEPKKDAQLVENPKCPEDNGNMFTSEDDAHYTLICCGNNSDKSEISKSRSVVKSFEDCAAKCSGTSGCQSFVYTSQPSGNEPNGTCKLYETGGFRNETDFDSTHDYAYMTAPPEQESEHSLSVLCSTTCPFADGLPFSSIGGEVFHMTCGARQATKVIYEDVQPTFKDCMNACSTLLSCHSVDYHINSKICYYSNAHARPATDSSGFQTAYSMGCAGACNGGSCNQSSKVQDYNAFGYQSTF</sequence>